<proteinExistence type="predicted"/>
<keyword evidence="3" id="KW-1185">Reference proteome</keyword>
<dbReference type="OrthoDB" id="8447782at2"/>
<dbReference type="EMBL" id="PVBT01000003">
    <property type="protein sequence ID" value="PRD53560.1"/>
    <property type="molecule type" value="Genomic_DNA"/>
</dbReference>
<name>A0A2S9JKE0_9HYPH</name>
<evidence type="ECO:0000256" key="1">
    <source>
        <dbReference type="SAM" id="Phobius"/>
    </source>
</evidence>
<reference evidence="2 3" key="1">
    <citation type="submission" date="2018-02" db="EMBL/GenBank/DDBJ databases">
        <title>The draft genome of Phyllobacterium myrsinacearum DSM5892.</title>
        <authorList>
            <person name="Li L."/>
            <person name="Liu L."/>
            <person name="Zhang X."/>
            <person name="Wang T."/>
        </authorList>
    </citation>
    <scope>NUCLEOTIDE SEQUENCE [LARGE SCALE GENOMIC DNA]</scope>
    <source>
        <strain evidence="2 3">DSM 5892</strain>
    </source>
</reference>
<evidence type="ECO:0000313" key="2">
    <source>
        <dbReference type="EMBL" id="PRD53560.1"/>
    </source>
</evidence>
<dbReference type="RefSeq" id="WP_105734562.1">
    <property type="nucleotide sequence ID" value="NZ_PVBT01000003.1"/>
</dbReference>
<sequence length="106" mass="11117">MGYKFDNLDEAAAQTRTFLGAGTGILRITLLFGSAAIALALVVAPLADRKSKSVVDYASSRSIDTMSTGSIKKAAPSEYTIRRSVLQKSPDSVCILNANGTKSGDC</sequence>
<keyword evidence="1" id="KW-0812">Transmembrane</keyword>
<accession>A0A2S9JKE0</accession>
<gene>
    <name evidence="2" type="ORF">C5750_14505</name>
</gene>
<dbReference type="AlphaFoldDB" id="A0A2S9JKE0"/>
<protein>
    <submittedName>
        <fullName evidence="2">Uncharacterized protein</fullName>
    </submittedName>
</protein>
<keyword evidence="1" id="KW-1133">Transmembrane helix</keyword>
<organism evidence="2 3">
    <name type="scientific">Phyllobacterium myrsinacearum</name>
    <dbReference type="NCBI Taxonomy" id="28101"/>
    <lineage>
        <taxon>Bacteria</taxon>
        <taxon>Pseudomonadati</taxon>
        <taxon>Pseudomonadota</taxon>
        <taxon>Alphaproteobacteria</taxon>
        <taxon>Hyphomicrobiales</taxon>
        <taxon>Phyllobacteriaceae</taxon>
        <taxon>Phyllobacterium</taxon>
    </lineage>
</organism>
<keyword evidence="1" id="KW-0472">Membrane</keyword>
<dbReference type="Proteomes" id="UP000238563">
    <property type="component" value="Unassembled WGS sequence"/>
</dbReference>
<feature type="transmembrane region" description="Helical" evidence="1">
    <location>
        <begin position="25"/>
        <end position="47"/>
    </location>
</feature>
<comment type="caution">
    <text evidence="2">The sequence shown here is derived from an EMBL/GenBank/DDBJ whole genome shotgun (WGS) entry which is preliminary data.</text>
</comment>
<evidence type="ECO:0000313" key="3">
    <source>
        <dbReference type="Proteomes" id="UP000238563"/>
    </source>
</evidence>